<dbReference type="RefSeq" id="WP_189011734.1">
    <property type="nucleotide sequence ID" value="NZ_BMPP01000026.1"/>
</dbReference>
<organism evidence="4 5">
    <name type="scientific">Deinococcus malanensis</name>
    <dbReference type="NCBI Taxonomy" id="1706855"/>
    <lineage>
        <taxon>Bacteria</taxon>
        <taxon>Thermotogati</taxon>
        <taxon>Deinococcota</taxon>
        <taxon>Deinococci</taxon>
        <taxon>Deinococcales</taxon>
        <taxon>Deinococcaceae</taxon>
        <taxon>Deinococcus</taxon>
    </lineage>
</organism>
<dbReference type="PANTHER" id="PTHR45228:SF8">
    <property type="entry name" value="TWO-COMPONENT RESPONSE REGULATOR-RELATED"/>
    <property type="match status" value="1"/>
</dbReference>
<proteinExistence type="predicted"/>
<dbReference type="CDD" id="cd00130">
    <property type="entry name" value="PAS"/>
    <property type="match status" value="3"/>
</dbReference>
<name>A0ABQ2F281_9DEIO</name>
<dbReference type="SUPFAM" id="SSF55781">
    <property type="entry name" value="GAF domain-like"/>
    <property type="match status" value="2"/>
</dbReference>
<evidence type="ECO:0008006" key="6">
    <source>
        <dbReference type="Google" id="ProtNLM"/>
    </source>
</evidence>
<accession>A0ABQ2F281</accession>
<evidence type="ECO:0000259" key="3">
    <source>
        <dbReference type="PROSITE" id="PS51832"/>
    </source>
</evidence>
<sequence length="917" mass="102854">MTEFRTTPFTLSALHNNESSFQVLIEHSADIITVLDQRGQILYQSPSAHHHLGCDRNPTPQHHHVNLDYLHPDDRERIVRQVHHSEPGMTLTLCPYRVRHANGSWRWMKGTAVNLLDNPNVRGILVQARDVTVEIQAEKRARALEGLSMALASTSTTDQVVQVILLQGLDAMGAIAGGVVRLDDDAQHVNVLGTAGYPERIERPWRRFPLDSPVPAADALRQGHDLFLTREDWHVLYPHLQHAHAPDTGSHAVLTLKSNGQVIGAITLSFREERALSETERQHLRSVAAQCALALERGDLNARLQQQERLYRKLADYSSDVVSVIALDGTTKFISPALTRMVGYTPEERLGHTVFEGIHPEDRDRVLREFGEAVRSPLPRLVSYRFQHKAGHWVWLESTGTNAIHDPDLCGVVINTRDVTSRMEAEEARRTSERRLQLFGEQSDTLIRIFSAGGVCLYVSPAANNMLGYTPEELGTYGVKELLHPEDQPMVEAAWTAHTPIPAHRMRRPDGTYLWVESTLRRVTDETGVLVEVHVATRDVTSRKEAEDALHLQLCRFQHLVNLTAEFAAQEGVEQHIHTALERCLDLTPFRYGFYFPINGDTLIEPLQAGQESGEMLAWVAPLEQVHRTGDIGKALRRHQAYFAGQDQALFTPPEPLPRPVWTSLAVLPVVARGVLRGFMTFGTNERVEIDADTRRLLTSVSEQASRAVERSAHLDELKESREETLRALGLALEYRDYETKGHTDRVVALTEQLGQALGFSGDDLDALRWGAFLHDTGKVAIPDAILLKPGKLDAEEWEVIKRHPGIGYEMLHHIPSLPATTLEVVLYHQERWNGSGYPKGLAGADIPLAARVFAVVDVYDALTSERPYKKAWTHEEAAAQLRKEAGILLDAQVVDTFVQLTTREQFPVQEDPHDPQ</sequence>
<comment type="caution">
    <text evidence="4">The sequence shown here is derived from an EMBL/GenBank/DDBJ whole genome shotgun (WGS) entry which is preliminary data.</text>
</comment>
<dbReference type="Gene3D" id="3.30.450.20">
    <property type="entry name" value="PAS domain"/>
    <property type="match status" value="3"/>
</dbReference>
<dbReference type="PROSITE" id="PS50112">
    <property type="entry name" value="PAS"/>
    <property type="match status" value="3"/>
</dbReference>
<evidence type="ECO:0000313" key="4">
    <source>
        <dbReference type="EMBL" id="GGK41089.1"/>
    </source>
</evidence>
<feature type="domain" description="PAS" evidence="1">
    <location>
        <begin position="307"/>
        <end position="377"/>
    </location>
</feature>
<feature type="domain" description="PAS" evidence="1">
    <location>
        <begin position="432"/>
        <end position="492"/>
    </location>
</feature>
<dbReference type="SMART" id="SM00086">
    <property type="entry name" value="PAC"/>
    <property type="match status" value="3"/>
</dbReference>
<dbReference type="SUPFAM" id="SSF109604">
    <property type="entry name" value="HD-domain/PDEase-like"/>
    <property type="match status" value="1"/>
</dbReference>
<dbReference type="Pfam" id="PF13185">
    <property type="entry name" value="GAF_2"/>
    <property type="match status" value="2"/>
</dbReference>
<dbReference type="InterPro" id="IPR013655">
    <property type="entry name" value="PAS_fold_3"/>
</dbReference>
<feature type="domain" description="HD-GYP" evidence="3">
    <location>
        <begin position="718"/>
        <end position="914"/>
    </location>
</feature>
<keyword evidence="5" id="KW-1185">Reference proteome</keyword>
<gene>
    <name evidence="4" type="ORF">GCM10008955_38660</name>
</gene>
<evidence type="ECO:0000259" key="2">
    <source>
        <dbReference type="PROSITE" id="PS50113"/>
    </source>
</evidence>
<dbReference type="InterPro" id="IPR000700">
    <property type="entry name" value="PAS-assoc_C"/>
</dbReference>
<dbReference type="InterPro" id="IPR003018">
    <property type="entry name" value="GAF"/>
</dbReference>
<dbReference type="NCBIfam" id="TIGR00229">
    <property type="entry name" value="sensory_box"/>
    <property type="match status" value="3"/>
</dbReference>
<dbReference type="InterPro" id="IPR000014">
    <property type="entry name" value="PAS"/>
</dbReference>
<dbReference type="SMART" id="SM00471">
    <property type="entry name" value="HDc"/>
    <property type="match status" value="1"/>
</dbReference>
<dbReference type="SUPFAM" id="SSF55785">
    <property type="entry name" value="PYP-like sensor domain (PAS domain)"/>
    <property type="match status" value="3"/>
</dbReference>
<feature type="domain" description="PAS" evidence="1">
    <location>
        <begin position="17"/>
        <end position="89"/>
    </location>
</feature>
<dbReference type="InterPro" id="IPR052020">
    <property type="entry name" value="Cyclic_di-GMP/3'3'-cGAMP_PDE"/>
</dbReference>
<dbReference type="SMART" id="SM00091">
    <property type="entry name" value="PAS"/>
    <property type="match status" value="3"/>
</dbReference>
<dbReference type="Pfam" id="PF08447">
    <property type="entry name" value="PAS_3"/>
    <property type="match status" value="3"/>
</dbReference>
<dbReference type="PROSITE" id="PS51832">
    <property type="entry name" value="HD_GYP"/>
    <property type="match status" value="1"/>
</dbReference>
<dbReference type="PROSITE" id="PS50113">
    <property type="entry name" value="PAC"/>
    <property type="match status" value="1"/>
</dbReference>
<protein>
    <recommendedName>
        <fullName evidence="6">PAS domain S-box protein</fullName>
    </recommendedName>
</protein>
<reference evidence="5" key="1">
    <citation type="journal article" date="2019" name="Int. J. Syst. Evol. Microbiol.">
        <title>The Global Catalogue of Microorganisms (GCM) 10K type strain sequencing project: providing services to taxonomists for standard genome sequencing and annotation.</title>
        <authorList>
            <consortium name="The Broad Institute Genomics Platform"/>
            <consortium name="The Broad Institute Genome Sequencing Center for Infectious Disease"/>
            <person name="Wu L."/>
            <person name="Ma J."/>
        </authorList>
    </citation>
    <scope>NUCLEOTIDE SEQUENCE [LARGE SCALE GENOMIC DNA]</scope>
    <source>
        <strain evidence="5">JCM 30331</strain>
    </source>
</reference>
<dbReference type="SMART" id="SM00065">
    <property type="entry name" value="GAF"/>
    <property type="match status" value="1"/>
</dbReference>
<dbReference type="Gene3D" id="3.30.450.40">
    <property type="match status" value="2"/>
</dbReference>
<dbReference type="Proteomes" id="UP000647587">
    <property type="component" value="Unassembled WGS sequence"/>
</dbReference>
<dbReference type="InterPro" id="IPR029016">
    <property type="entry name" value="GAF-like_dom_sf"/>
</dbReference>
<dbReference type="InterPro" id="IPR037522">
    <property type="entry name" value="HD_GYP_dom"/>
</dbReference>
<dbReference type="InterPro" id="IPR035965">
    <property type="entry name" value="PAS-like_dom_sf"/>
</dbReference>
<dbReference type="EMBL" id="BMPP01000026">
    <property type="protein sequence ID" value="GGK41089.1"/>
    <property type="molecule type" value="Genomic_DNA"/>
</dbReference>
<dbReference type="Gene3D" id="1.10.3210.10">
    <property type="entry name" value="Hypothetical protein af1432"/>
    <property type="match status" value="1"/>
</dbReference>
<dbReference type="InterPro" id="IPR003607">
    <property type="entry name" value="HD/PDEase_dom"/>
</dbReference>
<dbReference type="InterPro" id="IPR001610">
    <property type="entry name" value="PAC"/>
</dbReference>
<dbReference type="PANTHER" id="PTHR45228">
    <property type="entry name" value="CYCLIC DI-GMP PHOSPHODIESTERASE TM_0186-RELATED"/>
    <property type="match status" value="1"/>
</dbReference>
<feature type="domain" description="PAC" evidence="2">
    <location>
        <begin position="499"/>
        <end position="552"/>
    </location>
</feature>
<evidence type="ECO:0000313" key="5">
    <source>
        <dbReference type="Proteomes" id="UP000647587"/>
    </source>
</evidence>
<dbReference type="CDD" id="cd00077">
    <property type="entry name" value="HDc"/>
    <property type="match status" value="1"/>
</dbReference>
<dbReference type="Pfam" id="PF13487">
    <property type="entry name" value="HD_5"/>
    <property type="match status" value="1"/>
</dbReference>
<evidence type="ECO:0000259" key="1">
    <source>
        <dbReference type="PROSITE" id="PS50112"/>
    </source>
</evidence>